<reference evidence="1 2" key="1">
    <citation type="submission" date="2019-04" db="EMBL/GenBank/DDBJ databases">
        <title>Chitiniphilus eburnea sp. nov., a novel chitinolytic bacterium isolated from aquaculture sludge.</title>
        <authorList>
            <person name="Sheng M."/>
        </authorList>
    </citation>
    <scope>NUCLEOTIDE SEQUENCE [LARGE SCALE GENOMIC DNA]</scope>
    <source>
        <strain evidence="1 2">HX-2-15</strain>
    </source>
</reference>
<dbReference type="InterPro" id="IPR019231">
    <property type="entry name" value="DUF2170"/>
</dbReference>
<evidence type="ECO:0000313" key="1">
    <source>
        <dbReference type="EMBL" id="TJZ66667.1"/>
    </source>
</evidence>
<sequence length="137" mass="14857">MDAVLQQRISEAGQRLAGQLGAFDVARIPGEVVVFKVEITGREELPIFITQADSQILCICYLWTESDIAPSRRTALLEAMLDLNIAIPLSSFGRIGDKYLIYGALACEAGADDLAQDLLALSDNAVDALEAMAEYLH</sequence>
<comment type="caution">
    <text evidence="1">The sequence shown here is derived from an EMBL/GenBank/DDBJ whole genome shotgun (WGS) entry which is preliminary data.</text>
</comment>
<accession>A0A4U0PFX3</accession>
<protein>
    <submittedName>
        <fullName evidence="1">DUF2170 family protein</fullName>
    </submittedName>
</protein>
<dbReference type="OrthoDB" id="6196950at2"/>
<dbReference type="Pfam" id="PF09938">
    <property type="entry name" value="DUF2170"/>
    <property type="match status" value="1"/>
</dbReference>
<keyword evidence="2" id="KW-1185">Reference proteome</keyword>
<dbReference type="EMBL" id="SUMF01000031">
    <property type="protein sequence ID" value="TJZ66667.1"/>
    <property type="molecule type" value="Genomic_DNA"/>
</dbReference>
<dbReference type="RefSeq" id="WP_136774667.1">
    <property type="nucleotide sequence ID" value="NZ_CP156074.1"/>
</dbReference>
<proteinExistence type="predicted"/>
<dbReference type="AlphaFoldDB" id="A0A4U0PFX3"/>
<dbReference type="Proteomes" id="UP000310016">
    <property type="component" value="Unassembled WGS sequence"/>
</dbReference>
<gene>
    <name evidence="1" type="ORF">FAZ21_17200</name>
</gene>
<evidence type="ECO:0000313" key="2">
    <source>
        <dbReference type="Proteomes" id="UP000310016"/>
    </source>
</evidence>
<organism evidence="1 2">
    <name type="scientific">Chitiniphilus eburneus</name>
    <dbReference type="NCBI Taxonomy" id="2571148"/>
    <lineage>
        <taxon>Bacteria</taxon>
        <taxon>Pseudomonadati</taxon>
        <taxon>Pseudomonadota</taxon>
        <taxon>Betaproteobacteria</taxon>
        <taxon>Neisseriales</taxon>
        <taxon>Chitinibacteraceae</taxon>
        <taxon>Chitiniphilus</taxon>
    </lineage>
</organism>
<name>A0A4U0PFX3_9NEIS</name>